<dbReference type="EMBL" id="JADCNM010000002">
    <property type="protein sequence ID" value="KAG0493482.1"/>
    <property type="molecule type" value="Genomic_DNA"/>
</dbReference>
<feature type="domain" description="Rad60/SUMO-like" evidence="1">
    <location>
        <begin position="118"/>
        <end position="175"/>
    </location>
</feature>
<dbReference type="PANTHER" id="PTHR47813">
    <property type="entry name" value="UBIQUITIN-LIKE SUPERFAMILY PROTEIN"/>
    <property type="match status" value="1"/>
</dbReference>
<evidence type="ECO:0000313" key="2">
    <source>
        <dbReference type="EMBL" id="KAG0493482.1"/>
    </source>
</evidence>
<sequence>MFSEIAKDILKEDVSLKVQKRGNESLNDGVRPIKYMWGSQLEWIQCEAAAGLGLLRCTKLELASLAQEAKDLLNTMTESGERDIRIVEKSAMEVKEDEPTKKVEREKIVISIQDKGGCKQFRVYMDENFERLFKMYAEKLKLKLETLVFSFDGERVNPSSTPAALGLRNDDIIEVNFKAC</sequence>
<dbReference type="Pfam" id="PF11976">
    <property type="entry name" value="Rad60-SLD"/>
    <property type="match status" value="1"/>
</dbReference>
<dbReference type="PANTHER" id="PTHR47813:SF2">
    <property type="entry name" value="UBIQUITIN-LIKE SUPERFAMILY PROTEIN"/>
    <property type="match status" value="1"/>
</dbReference>
<proteinExistence type="predicted"/>
<dbReference type="SUPFAM" id="SSF54236">
    <property type="entry name" value="Ubiquitin-like"/>
    <property type="match status" value="1"/>
</dbReference>
<gene>
    <name evidence="2" type="ORF">HPP92_004476</name>
</gene>
<dbReference type="CDD" id="cd01763">
    <property type="entry name" value="Ubl_SUMO_like"/>
    <property type="match status" value="1"/>
</dbReference>
<reference evidence="2 3" key="1">
    <citation type="journal article" date="2020" name="Nat. Food">
        <title>A phased Vanilla planifolia genome enables genetic improvement of flavour and production.</title>
        <authorList>
            <person name="Hasing T."/>
            <person name="Tang H."/>
            <person name="Brym M."/>
            <person name="Khazi F."/>
            <person name="Huang T."/>
            <person name="Chambers A.H."/>
        </authorList>
    </citation>
    <scope>NUCLEOTIDE SEQUENCE [LARGE SCALE GENOMIC DNA]</scope>
    <source>
        <tissue evidence="2">Leaf</tissue>
    </source>
</reference>
<name>A0A835RWS9_VANPL</name>
<dbReference type="InterPro" id="IPR029071">
    <property type="entry name" value="Ubiquitin-like_domsf"/>
</dbReference>
<dbReference type="InterPro" id="IPR022617">
    <property type="entry name" value="Rad60/SUMO-like_dom"/>
</dbReference>
<dbReference type="Proteomes" id="UP000639772">
    <property type="component" value="Unassembled WGS sequence"/>
</dbReference>
<organism evidence="2 3">
    <name type="scientific">Vanilla planifolia</name>
    <name type="common">Vanilla</name>
    <dbReference type="NCBI Taxonomy" id="51239"/>
    <lineage>
        <taxon>Eukaryota</taxon>
        <taxon>Viridiplantae</taxon>
        <taxon>Streptophyta</taxon>
        <taxon>Embryophyta</taxon>
        <taxon>Tracheophyta</taxon>
        <taxon>Spermatophyta</taxon>
        <taxon>Magnoliopsida</taxon>
        <taxon>Liliopsida</taxon>
        <taxon>Asparagales</taxon>
        <taxon>Orchidaceae</taxon>
        <taxon>Vanilloideae</taxon>
        <taxon>Vanilleae</taxon>
        <taxon>Vanilla</taxon>
    </lineage>
</organism>
<dbReference type="Gene3D" id="3.10.20.90">
    <property type="entry name" value="Phosphatidylinositol 3-kinase Catalytic Subunit, Chain A, domain 1"/>
    <property type="match status" value="1"/>
</dbReference>
<accession>A0A835RWS9</accession>
<dbReference type="AlphaFoldDB" id="A0A835RWS9"/>
<comment type="caution">
    <text evidence="2">The sequence shown here is derived from an EMBL/GenBank/DDBJ whole genome shotgun (WGS) entry which is preliminary data.</text>
</comment>
<evidence type="ECO:0000259" key="1">
    <source>
        <dbReference type="Pfam" id="PF11976"/>
    </source>
</evidence>
<evidence type="ECO:0000313" key="3">
    <source>
        <dbReference type="Proteomes" id="UP000639772"/>
    </source>
</evidence>
<protein>
    <recommendedName>
        <fullName evidence="1">Rad60/SUMO-like domain-containing protein</fullName>
    </recommendedName>
</protein>
<dbReference type="OrthoDB" id="442921at2759"/>